<organism evidence="9 10">
    <name type="scientific">Phenylobacterium kunshanense</name>
    <dbReference type="NCBI Taxonomy" id="1445034"/>
    <lineage>
        <taxon>Bacteria</taxon>
        <taxon>Pseudomonadati</taxon>
        <taxon>Pseudomonadota</taxon>
        <taxon>Alphaproteobacteria</taxon>
        <taxon>Caulobacterales</taxon>
        <taxon>Caulobacteraceae</taxon>
        <taxon>Phenylobacterium</taxon>
    </lineage>
</organism>
<dbReference type="Proteomes" id="UP000249524">
    <property type="component" value="Unassembled WGS sequence"/>
</dbReference>
<evidence type="ECO:0000256" key="3">
    <source>
        <dbReference type="ARBA" id="ARBA00022670"/>
    </source>
</evidence>
<comment type="caution">
    <text evidence="9">The sequence shown here is derived from an EMBL/GenBank/DDBJ whole genome shotgun (WGS) entry which is preliminary data.</text>
</comment>
<feature type="transmembrane region" description="Helical" evidence="8">
    <location>
        <begin position="76"/>
        <end position="95"/>
    </location>
</feature>
<evidence type="ECO:0000256" key="2">
    <source>
        <dbReference type="ARBA" id="ARBA00022475"/>
    </source>
</evidence>
<dbReference type="NCBIfam" id="NF035943">
    <property type="entry name" value="exosort_XrtV"/>
    <property type="match status" value="1"/>
</dbReference>
<proteinExistence type="predicted"/>
<evidence type="ECO:0000313" key="10">
    <source>
        <dbReference type="Proteomes" id="UP000249524"/>
    </source>
</evidence>
<evidence type="ECO:0000256" key="1">
    <source>
        <dbReference type="ARBA" id="ARBA00004651"/>
    </source>
</evidence>
<evidence type="ECO:0000256" key="5">
    <source>
        <dbReference type="ARBA" id="ARBA00022801"/>
    </source>
</evidence>
<dbReference type="NCBIfam" id="TIGR04178">
    <property type="entry name" value="exo_archaeo"/>
    <property type="match status" value="1"/>
</dbReference>
<feature type="transmembrane region" description="Helical" evidence="8">
    <location>
        <begin position="130"/>
        <end position="147"/>
    </location>
</feature>
<keyword evidence="7 8" id="KW-0472">Membrane</keyword>
<keyword evidence="3" id="KW-0645">Protease</keyword>
<feature type="transmembrane region" description="Helical" evidence="8">
    <location>
        <begin position="101"/>
        <end position="118"/>
    </location>
</feature>
<keyword evidence="10" id="KW-1185">Reference proteome</keyword>
<gene>
    <name evidence="9" type="ORF">DJ019_09845</name>
</gene>
<reference evidence="9 10" key="1">
    <citation type="submission" date="2018-05" db="EMBL/GenBank/DDBJ databases">
        <authorList>
            <person name="Lanie J.A."/>
            <person name="Ng W.-L."/>
            <person name="Kazmierczak K.M."/>
            <person name="Andrzejewski T.M."/>
            <person name="Davidsen T.M."/>
            <person name="Wayne K.J."/>
            <person name="Tettelin H."/>
            <person name="Glass J.I."/>
            <person name="Rusch D."/>
            <person name="Podicherti R."/>
            <person name="Tsui H.-C.T."/>
            <person name="Winkler M.E."/>
        </authorList>
    </citation>
    <scope>NUCLEOTIDE SEQUENCE [LARGE SCALE GENOMIC DNA]</scope>
    <source>
        <strain evidence="9 10">BUT-10</strain>
    </source>
</reference>
<dbReference type="InterPro" id="IPR013426">
    <property type="entry name" value="EpsH-like"/>
</dbReference>
<feature type="transmembrane region" description="Helical" evidence="8">
    <location>
        <begin position="224"/>
        <end position="251"/>
    </location>
</feature>
<keyword evidence="4 8" id="KW-0812">Transmembrane</keyword>
<feature type="transmembrane region" description="Helical" evidence="8">
    <location>
        <begin position="257"/>
        <end position="278"/>
    </location>
</feature>
<keyword evidence="2" id="KW-1003">Cell membrane</keyword>
<name>A0A328BGA4_9CAUL</name>
<evidence type="ECO:0000313" key="9">
    <source>
        <dbReference type="EMBL" id="RAK66532.1"/>
    </source>
</evidence>
<feature type="transmembrane region" description="Helical" evidence="8">
    <location>
        <begin position="43"/>
        <end position="64"/>
    </location>
</feature>
<feature type="transmembrane region" description="Helical" evidence="8">
    <location>
        <begin position="18"/>
        <end position="37"/>
    </location>
</feature>
<dbReference type="EMBL" id="QFYS01000003">
    <property type="protein sequence ID" value="RAK66532.1"/>
    <property type="molecule type" value="Genomic_DNA"/>
</dbReference>
<comment type="subcellular location">
    <subcellularLocation>
        <location evidence="1">Cell membrane</location>
        <topology evidence="1">Multi-pass membrane protein</topology>
    </subcellularLocation>
</comment>
<dbReference type="GO" id="GO:0008233">
    <property type="term" value="F:peptidase activity"/>
    <property type="evidence" value="ECO:0007669"/>
    <property type="project" value="UniProtKB-KW"/>
</dbReference>
<keyword evidence="6 8" id="KW-1133">Transmembrane helix</keyword>
<dbReference type="InterPro" id="IPR019127">
    <property type="entry name" value="Exosortase"/>
</dbReference>
<dbReference type="GO" id="GO:0005886">
    <property type="term" value="C:plasma membrane"/>
    <property type="evidence" value="ECO:0007669"/>
    <property type="project" value="UniProtKB-SubCell"/>
</dbReference>
<accession>A0A328BGA4</accession>
<dbReference type="GO" id="GO:0006508">
    <property type="term" value="P:proteolysis"/>
    <property type="evidence" value="ECO:0007669"/>
    <property type="project" value="UniProtKB-KW"/>
</dbReference>
<dbReference type="AlphaFoldDB" id="A0A328BGA4"/>
<protein>
    <submittedName>
        <fullName evidence="9">Exosortase</fullName>
    </submittedName>
</protein>
<evidence type="ECO:0000256" key="7">
    <source>
        <dbReference type="ARBA" id="ARBA00023136"/>
    </source>
</evidence>
<evidence type="ECO:0000256" key="4">
    <source>
        <dbReference type="ARBA" id="ARBA00022692"/>
    </source>
</evidence>
<dbReference type="RefSeq" id="WP_111275840.1">
    <property type="nucleotide sequence ID" value="NZ_QFYS01000003.1"/>
</dbReference>
<dbReference type="Pfam" id="PF09721">
    <property type="entry name" value="Exosortase_EpsH"/>
    <property type="match status" value="1"/>
</dbReference>
<keyword evidence="5" id="KW-0378">Hydrolase</keyword>
<evidence type="ECO:0000256" key="8">
    <source>
        <dbReference type="SAM" id="Phobius"/>
    </source>
</evidence>
<dbReference type="NCBIfam" id="TIGR02602">
    <property type="entry name" value="8TM_EpsH"/>
    <property type="match status" value="1"/>
</dbReference>
<sequence>MTAVSEGGGAPRPNLKRLVEFLPLILAGIALGAPTMVRLGQQVWSMEIGAHGPIVLATGAWLLWRRIPAMTAEGRPGHPGLTFLAVALSLPVYIVGRAYDLISLETAGVYGFGLAVLHDRFGVTAMLKNWFPLFYLGLLLPIPGWLLDEATAPLKLFVSALSAGLVEPLGIPIVREGVTMTVGPYQLLVEDACSGLNSLIGLIAITLFYIYLLRNAGWRYSAFLVCLIIPVAIAANVLRIVTLILLTYYFGDAVGQGFLHVTAGLFLFAVSLALMFAIDSVASRFFKVPAEAR</sequence>
<dbReference type="OrthoDB" id="9797363at2"/>
<evidence type="ECO:0000256" key="6">
    <source>
        <dbReference type="ARBA" id="ARBA00022989"/>
    </source>
</evidence>
<dbReference type="InterPro" id="IPR026392">
    <property type="entry name" value="Exo/Archaeosortase_dom"/>
</dbReference>
<feature type="transmembrane region" description="Helical" evidence="8">
    <location>
        <begin position="194"/>
        <end position="212"/>
    </location>
</feature>